<feature type="domain" description="Tyr recombinase" evidence="5">
    <location>
        <begin position="130"/>
        <end position="338"/>
    </location>
</feature>
<dbReference type="InterPro" id="IPR010998">
    <property type="entry name" value="Integrase_recombinase_N"/>
</dbReference>
<dbReference type="SUPFAM" id="SSF47823">
    <property type="entry name" value="lambda integrase-like, N-terminal domain"/>
    <property type="match status" value="1"/>
</dbReference>
<dbReference type="SUPFAM" id="SSF56349">
    <property type="entry name" value="DNA breaking-rejoining enzymes"/>
    <property type="match status" value="1"/>
</dbReference>
<dbReference type="RefSeq" id="WP_000185184.1">
    <property type="nucleotide sequence ID" value="NZ_MXLS01000021.1"/>
</dbReference>
<dbReference type="InterPro" id="IPR044068">
    <property type="entry name" value="CB"/>
</dbReference>
<evidence type="ECO:0000256" key="3">
    <source>
        <dbReference type="ARBA" id="ARBA00023172"/>
    </source>
</evidence>
<evidence type="ECO:0000256" key="2">
    <source>
        <dbReference type="ARBA" id="ARBA00023125"/>
    </source>
</evidence>
<dbReference type="PROSITE" id="PS51898">
    <property type="entry name" value="TYR_RECOMBINASE"/>
    <property type="match status" value="1"/>
</dbReference>
<sequence length="342" mass="38552">MTNSLTVHQNLPALPVESVNEEVRRNLNAMFRDKEAFSEHTWKMLMSVCRSWAEWCSVNGYTWFPAHPENVRDYLLGLQARGLAVKSIEQHIAQLNMLHKRSGLPRPSDSMAVSLVMRRIRKENVDAGERAKQALAFERRDFQTVRSLLIESERIIDIRNLAFLGLAYNTLLRISEITRIRVKDISRTEGGRMLIRIGRTKTLVSTAGIEKALSLDITYLVDRWITASGVGEDPDNYLFCRVRKNGVAVPSSTSKLTTRSLEHIFEAAHYKVYGAKDASGERYLAWSGHSARVGAARDMARAGVGVPEIMQAGGWTNVEIVMSYIRNLDSETGAMVRLLEET</sequence>
<evidence type="ECO:0000256" key="4">
    <source>
        <dbReference type="PROSITE-ProRule" id="PRU01248"/>
    </source>
</evidence>
<keyword evidence="1" id="KW-0229">DNA integration</keyword>
<dbReference type="EMBL" id="SDIQ01000044">
    <property type="protein sequence ID" value="RXL17157.1"/>
    <property type="molecule type" value="Genomic_DNA"/>
</dbReference>
<name>A0A4Q1DL22_SALER</name>
<comment type="caution">
    <text evidence="7">The sequence shown here is derived from an EMBL/GenBank/DDBJ whole genome shotgun (WGS) entry which is preliminary data.</text>
</comment>
<dbReference type="InterPro" id="IPR013762">
    <property type="entry name" value="Integrase-like_cat_sf"/>
</dbReference>
<dbReference type="PANTHER" id="PTHR34605">
    <property type="entry name" value="PHAGE_INTEGRASE DOMAIN-CONTAINING PROTEIN"/>
    <property type="match status" value="1"/>
</dbReference>
<dbReference type="AlphaFoldDB" id="A0A4Q1DL22"/>
<dbReference type="GO" id="GO:0006310">
    <property type="term" value="P:DNA recombination"/>
    <property type="evidence" value="ECO:0007669"/>
    <property type="project" value="UniProtKB-KW"/>
</dbReference>
<dbReference type="InterPro" id="IPR002104">
    <property type="entry name" value="Integrase_catalytic"/>
</dbReference>
<evidence type="ECO:0000259" key="6">
    <source>
        <dbReference type="PROSITE" id="PS51900"/>
    </source>
</evidence>
<dbReference type="PROSITE" id="PS51900">
    <property type="entry name" value="CB"/>
    <property type="match status" value="1"/>
</dbReference>
<accession>A0A4Q1DL22</accession>
<proteinExistence type="predicted"/>
<dbReference type="Proteomes" id="UP000839536">
    <property type="component" value="Unassembled WGS sequence"/>
</dbReference>
<evidence type="ECO:0000256" key="1">
    <source>
        <dbReference type="ARBA" id="ARBA00022908"/>
    </source>
</evidence>
<keyword evidence="3" id="KW-0233">DNA recombination</keyword>
<dbReference type="Gene3D" id="1.10.150.130">
    <property type="match status" value="1"/>
</dbReference>
<dbReference type="Gene3D" id="1.10.443.10">
    <property type="entry name" value="Intergrase catalytic core"/>
    <property type="match status" value="1"/>
</dbReference>
<keyword evidence="2 4" id="KW-0238">DNA-binding</keyword>
<dbReference type="InterPro" id="IPR011010">
    <property type="entry name" value="DNA_brk_join_enz"/>
</dbReference>
<feature type="domain" description="Core-binding (CB)" evidence="6">
    <location>
        <begin position="28"/>
        <end position="103"/>
    </location>
</feature>
<gene>
    <name evidence="7" type="ORF">EKD96_21160</name>
</gene>
<evidence type="ECO:0000259" key="5">
    <source>
        <dbReference type="PROSITE" id="PS51898"/>
    </source>
</evidence>
<evidence type="ECO:0000313" key="7">
    <source>
        <dbReference type="EMBL" id="RXL17157.1"/>
    </source>
</evidence>
<dbReference type="CDD" id="cd00799">
    <property type="entry name" value="INT_Cre_C"/>
    <property type="match status" value="1"/>
</dbReference>
<organism evidence="7">
    <name type="scientific">Salmonella enterica</name>
    <name type="common">Salmonella choleraesuis</name>
    <dbReference type="NCBI Taxonomy" id="28901"/>
    <lineage>
        <taxon>Bacteria</taxon>
        <taxon>Pseudomonadati</taxon>
        <taxon>Pseudomonadota</taxon>
        <taxon>Gammaproteobacteria</taxon>
        <taxon>Enterobacterales</taxon>
        <taxon>Enterobacteriaceae</taxon>
        <taxon>Salmonella</taxon>
    </lineage>
</organism>
<dbReference type="PANTHER" id="PTHR34605:SF4">
    <property type="entry name" value="DNA ADENINE METHYLTRANSFERASE"/>
    <property type="match status" value="1"/>
</dbReference>
<dbReference type="GO" id="GO:0003677">
    <property type="term" value="F:DNA binding"/>
    <property type="evidence" value="ECO:0007669"/>
    <property type="project" value="UniProtKB-UniRule"/>
</dbReference>
<dbReference type="GO" id="GO:0015074">
    <property type="term" value="P:DNA integration"/>
    <property type="evidence" value="ECO:0007669"/>
    <property type="project" value="UniProtKB-KW"/>
</dbReference>
<dbReference type="InterPro" id="IPR052925">
    <property type="entry name" value="Phage_Integrase-like_Recomb"/>
</dbReference>
<dbReference type="Pfam" id="PF00589">
    <property type="entry name" value="Phage_integrase"/>
    <property type="match status" value="1"/>
</dbReference>
<reference evidence="7" key="1">
    <citation type="submission" date="2019-01" db="EMBL/GenBank/DDBJ databases">
        <title>Whole genome sequencing of Salmonella enterica.</title>
        <authorList>
            <person name="Cao G."/>
        </authorList>
    </citation>
    <scope>NUCLEOTIDE SEQUENCE [LARGE SCALE GENOMIC DNA]</scope>
    <source>
        <strain evidence="7">CFSAN074594</strain>
    </source>
</reference>
<protein>
    <submittedName>
        <fullName evidence="7">Recombinase</fullName>
    </submittedName>
</protein>